<name>A0A9N6WSN9_9VIRU</name>
<proteinExistence type="predicted"/>
<evidence type="ECO:0000313" key="1">
    <source>
        <dbReference type="EMBL" id="CAI3971209.1"/>
    </source>
</evidence>
<reference evidence="1" key="1">
    <citation type="submission" date="2022-10" db="EMBL/GenBank/DDBJ databases">
        <authorList>
            <person name="Meaden S."/>
        </authorList>
    </citation>
    <scope>NUCLEOTIDE SEQUENCE</scope>
</reference>
<organism evidence="1">
    <name type="scientific">Ochrobactrum phage ORM_20</name>
    <dbReference type="NCBI Taxonomy" id="2985243"/>
    <lineage>
        <taxon>Viruses</taxon>
    </lineage>
</organism>
<sequence>MPKFIYDDKDEALREKQNLIRLMPKCESGSPEFSVFTENLGDRFVNVVFVRLGMANRCAENFAADRIMILDDTISHNSERVKKNVRRASIIVRALKFVIRNHQKHKFAFKMNYGAGIINRMPWDIQSELSKLQRQIRIQNRFIAAVRKYENARNG</sequence>
<dbReference type="EMBL" id="OX359470">
    <property type="protein sequence ID" value="CAI3971209.1"/>
    <property type="molecule type" value="Genomic_DNA"/>
</dbReference>
<accession>A0A9N6WSN9</accession>
<gene>
    <name evidence="1" type="ORF">ORM20_00160</name>
</gene>
<protein>
    <submittedName>
        <fullName evidence="1">Uncharacterized protein</fullName>
    </submittedName>
</protein>